<protein>
    <submittedName>
        <fullName evidence="2">TSR1 20S rRNA accumulation</fullName>
    </submittedName>
</protein>
<dbReference type="Proteomes" id="UP000000589">
    <property type="component" value="Chromosome 11"/>
</dbReference>
<accession>D6RCZ2</accession>
<feature type="compositionally biased region" description="Basic residues" evidence="1">
    <location>
        <begin position="13"/>
        <end position="23"/>
    </location>
</feature>
<dbReference type="Bgee" id="ENSMUSG00000038335">
    <property type="expression patterns" value="Expressed in primitive streak and 255 other cell types or tissues"/>
</dbReference>
<dbReference type="PeptideAtlas" id="D6RCZ2"/>
<dbReference type="VEuPathDB" id="HostDB:ENSMUSG00000038335"/>
<reference evidence="2 4" key="2">
    <citation type="journal article" date="2011" name="PLoS Biol.">
        <title>Modernizing reference genome assemblies.</title>
        <authorList>
            <person name="Church D.M."/>
            <person name="Schneider V.A."/>
            <person name="Graves T."/>
            <person name="Auger K."/>
            <person name="Cunningham F."/>
            <person name="Bouk N."/>
            <person name="Chen H.C."/>
            <person name="Agarwala R."/>
            <person name="McLaren W.M."/>
            <person name="Ritchie G.R."/>
            <person name="Albracht D."/>
            <person name="Kremitzki M."/>
            <person name="Rock S."/>
            <person name="Kotkiewicz H."/>
            <person name="Kremitzki C."/>
            <person name="Wollam A."/>
            <person name="Trani L."/>
            <person name="Fulton L."/>
            <person name="Fulton R."/>
            <person name="Matthews L."/>
            <person name="Whitehead S."/>
            <person name="Chow W."/>
            <person name="Torrance J."/>
            <person name="Dunn M."/>
            <person name="Harden G."/>
            <person name="Threadgold G."/>
            <person name="Wood J."/>
            <person name="Collins J."/>
            <person name="Heath P."/>
            <person name="Griffiths G."/>
            <person name="Pelan S."/>
            <person name="Grafham D."/>
            <person name="Eichler E.E."/>
            <person name="Weinstock G."/>
            <person name="Mardis E.R."/>
            <person name="Wilson R.K."/>
            <person name="Howe K."/>
            <person name="Flicek P."/>
            <person name="Hubbard T."/>
        </authorList>
    </citation>
    <scope>NUCLEOTIDE SEQUENCE [LARGE SCALE GENOMIC DNA]</scope>
    <source>
        <strain evidence="2 4">C57BL/6J</strain>
    </source>
</reference>
<dbReference type="AGR" id="MGI:2144566"/>
<gene>
    <name evidence="2 3" type="primary">Tsr1</name>
</gene>
<feature type="region of interest" description="Disordered" evidence="1">
    <location>
        <begin position="1"/>
        <end position="90"/>
    </location>
</feature>
<reference evidence="2" key="4">
    <citation type="submission" date="2025-09" db="UniProtKB">
        <authorList>
            <consortium name="Ensembl"/>
        </authorList>
    </citation>
    <scope>IDENTIFICATION</scope>
    <source>
        <strain evidence="2">C57BL/6J</strain>
    </source>
</reference>
<dbReference type="ExpressionAtlas" id="D6RCZ2">
    <property type="expression patterns" value="baseline and differential"/>
</dbReference>
<sequence length="90" mass="10017">MAAHRSGPLKQQNKAHKGGRHHGGGSAQRDSKGRVGPKILCKKLKRQLSRIDQRHRASQLRKQKRESVLAEKRQLGSKDGPPHQGICILC</sequence>
<keyword evidence="4" id="KW-1185">Reference proteome</keyword>
<name>D6RCZ2_MOUSE</name>
<feature type="compositionally biased region" description="Basic and acidic residues" evidence="1">
    <location>
        <begin position="65"/>
        <end position="76"/>
    </location>
</feature>
<dbReference type="Ensembl" id="ENSMUST00000128230.8">
    <property type="protein sequence ID" value="ENSMUSP00000121384.2"/>
    <property type="gene ID" value="ENSMUSG00000038335.14"/>
</dbReference>
<evidence type="ECO:0000313" key="3">
    <source>
        <dbReference type="MGI" id="MGI:2144566"/>
    </source>
</evidence>
<evidence type="ECO:0000313" key="2">
    <source>
        <dbReference type="Ensembl" id="ENSMUSP00000121384.2"/>
    </source>
</evidence>
<proteinExistence type="predicted"/>
<dbReference type="SMR" id="D6RCZ2"/>
<dbReference type="HOGENOM" id="CLU_2440275_0_0_1"/>
<dbReference type="GeneTree" id="ENSGT00940000153195"/>
<dbReference type="MGI" id="MGI:2144566">
    <property type="gene designation" value="Tsr1"/>
</dbReference>
<reference evidence="2" key="3">
    <citation type="submission" date="2025-08" db="UniProtKB">
        <authorList>
            <consortium name="Ensembl"/>
        </authorList>
    </citation>
    <scope>IDENTIFICATION</scope>
    <source>
        <strain evidence="2">C57BL/6J</strain>
    </source>
</reference>
<reference evidence="2 4" key="1">
    <citation type="journal article" date="2009" name="PLoS Biol.">
        <title>Lineage-specific biology revealed by a finished genome assembly of the mouse.</title>
        <authorList>
            <consortium name="Mouse Genome Sequencing Consortium"/>
            <person name="Church D.M."/>
            <person name="Goodstadt L."/>
            <person name="Hillier L.W."/>
            <person name="Zody M.C."/>
            <person name="Goldstein S."/>
            <person name="She X."/>
            <person name="Bult C.J."/>
            <person name="Agarwala R."/>
            <person name="Cherry J.L."/>
            <person name="DiCuccio M."/>
            <person name="Hlavina W."/>
            <person name="Kapustin Y."/>
            <person name="Meric P."/>
            <person name="Maglott D."/>
            <person name="Birtle Z."/>
            <person name="Marques A.C."/>
            <person name="Graves T."/>
            <person name="Zhou S."/>
            <person name="Teague B."/>
            <person name="Potamousis K."/>
            <person name="Churas C."/>
            <person name="Place M."/>
            <person name="Herschleb J."/>
            <person name="Runnheim R."/>
            <person name="Forrest D."/>
            <person name="Amos-Landgraf J."/>
            <person name="Schwartz D.C."/>
            <person name="Cheng Z."/>
            <person name="Lindblad-Toh K."/>
            <person name="Eichler E.E."/>
            <person name="Ponting C.P."/>
        </authorList>
    </citation>
    <scope>NUCLEOTIDE SEQUENCE [LARGE SCALE GENOMIC DNA]</scope>
    <source>
        <strain evidence="2 4">C57BL/6J</strain>
    </source>
</reference>
<dbReference type="AlphaFoldDB" id="D6RCZ2"/>
<dbReference type="ProteomicsDB" id="302415"/>
<evidence type="ECO:0000313" key="4">
    <source>
        <dbReference type="Proteomes" id="UP000000589"/>
    </source>
</evidence>
<evidence type="ECO:0000256" key="1">
    <source>
        <dbReference type="SAM" id="MobiDB-lite"/>
    </source>
</evidence>
<dbReference type="Antibodypedia" id="10721">
    <property type="antibodies" value="109 antibodies from 23 providers"/>
</dbReference>
<organism evidence="2 4">
    <name type="scientific">Mus musculus</name>
    <name type="common">Mouse</name>
    <dbReference type="NCBI Taxonomy" id="10090"/>
    <lineage>
        <taxon>Eukaryota</taxon>
        <taxon>Metazoa</taxon>
        <taxon>Chordata</taxon>
        <taxon>Craniata</taxon>
        <taxon>Vertebrata</taxon>
        <taxon>Euteleostomi</taxon>
        <taxon>Mammalia</taxon>
        <taxon>Eutheria</taxon>
        <taxon>Euarchontoglires</taxon>
        <taxon>Glires</taxon>
        <taxon>Rodentia</taxon>
        <taxon>Myomorpha</taxon>
        <taxon>Muroidea</taxon>
        <taxon>Muridae</taxon>
        <taxon>Murinae</taxon>
        <taxon>Mus</taxon>
        <taxon>Mus</taxon>
    </lineage>
</organism>